<gene>
    <name evidence="1" type="ORF">BTMF_LOCUS4268</name>
</gene>
<reference evidence="3" key="1">
    <citation type="submission" date="2017-02" db="UniProtKB">
        <authorList>
            <consortium name="WormBaseParasite"/>
        </authorList>
    </citation>
    <scope>IDENTIFICATION</scope>
</reference>
<keyword evidence="2" id="KW-1185">Reference proteome</keyword>
<accession>A0A0R3QF36</accession>
<reference evidence="1 2" key="2">
    <citation type="submission" date="2018-11" db="EMBL/GenBank/DDBJ databases">
        <authorList>
            <consortium name="Pathogen Informatics"/>
        </authorList>
    </citation>
    <scope>NUCLEOTIDE SEQUENCE [LARGE SCALE GENOMIC DNA]</scope>
</reference>
<sequence length="53" mass="6413">MHKKDANRHILMILYSGFMSRVSCLQRNVNPFNHCPRRNRNNTRVRIFLLQQS</sequence>
<name>A0A0R3QF36_9BILA</name>
<organism evidence="3">
    <name type="scientific">Brugia timori</name>
    <dbReference type="NCBI Taxonomy" id="42155"/>
    <lineage>
        <taxon>Eukaryota</taxon>
        <taxon>Metazoa</taxon>
        <taxon>Ecdysozoa</taxon>
        <taxon>Nematoda</taxon>
        <taxon>Chromadorea</taxon>
        <taxon>Rhabditida</taxon>
        <taxon>Spirurina</taxon>
        <taxon>Spiruromorpha</taxon>
        <taxon>Filarioidea</taxon>
        <taxon>Onchocercidae</taxon>
        <taxon>Brugia</taxon>
    </lineage>
</organism>
<dbReference type="EMBL" id="UZAG01004154">
    <property type="protein sequence ID" value="VDO16452.1"/>
    <property type="molecule type" value="Genomic_DNA"/>
</dbReference>
<dbReference type="Proteomes" id="UP000280834">
    <property type="component" value="Unassembled WGS sequence"/>
</dbReference>
<protein>
    <submittedName>
        <fullName evidence="1 3">Uncharacterized protein</fullName>
    </submittedName>
</protein>
<evidence type="ECO:0000313" key="3">
    <source>
        <dbReference type="WBParaSite" id="BTMF_0000498001-mRNA-1"/>
    </source>
</evidence>
<evidence type="ECO:0000313" key="2">
    <source>
        <dbReference type="Proteomes" id="UP000280834"/>
    </source>
</evidence>
<proteinExistence type="predicted"/>
<evidence type="ECO:0000313" key="1">
    <source>
        <dbReference type="EMBL" id="VDO16452.1"/>
    </source>
</evidence>
<dbReference type="WBParaSite" id="BTMF_0000498001-mRNA-1">
    <property type="protein sequence ID" value="BTMF_0000498001-mRNA-1"/>
    <property type="gene ID" value="BTMF_0000498001"/>
</dbReference>
<dbReference type="AlphaFoldDB" id="A0A0R3QF36"/>